<feature type="non-terminal residue" evidence="1">
    <location>
        <position position="139"/>
    </location>
</feature>
<comment type="caution">
    <text evidence="1">The sequence shown here is derived from an EMBL/GenBank/DDBJ whole genome shotgun (WGS) entry which is preliminary data.</text>
</comment>
<keyword evidence="2" id="KW-1185">Reference proteome</keyword>
<sequence length="139" mass="15948">MKEKCDQGSHWVNLRNGRPIQERLAKLLHQEAGVPEGPCDLTHVQKFQDFLGPQGYQIVVVCAQNAVILPRTDDKRDLILEGVIVDAEEEHQKSDKINIFIAAFTTCHARLKLYDGLDTLKEQVLYYDTDSIIYRWRPG</sequence>
<dbReference type="Gene3D" id="3.90.1600.10">
    <property type="entry name" value="Palm domain of DNA polymerase"/>
    <property type="match status" value="1"/>
</dbReference>
<evidence type="ECO:0000313" key="1">
    <source>
        <dbReference type="EMBL" id="CAH3046080.1"/>
    </source>
</evidence>
<gene>
    <name evidence="1" type="ORF">PLOB_00008350</name>
</gene>
<dbReference type="SUPFAM" id="SSF56672">
    <property type="entry name" value="DNA/RNA polymerases"/>
    <property type="match status" value="1"/>
</dbReference>
<evidence type="ECO:0008006" key="3">
    <source>
        <dbReference type="Google" id="ProtNLM"/>
    </source>
</evidence>
<dbReference type="Proteomes" id="UP001159405">
    <property type="component" value="Unassembled WGS sequence"/>
</dbReference>
<organism evidence="1 2">
    <name type="scientific">Porites lobata</name>
    <dbReference type="NCBI Taxonomy" id="104759"/>
    <lineage>
        <taxon>Eukaryota</taxon>
        <taxon>Metazoa</taxon>
        <taxon>Cnidaria</taxon>
        <taxon>Anthozoa</taxon>
        <taxon>Hexacorallia</taxon>
        <taxon>Scleractinia</taxon>
        <taxon>Fungiina</taxon>
        <taxon>Poritidae</taxon>
        <taxon>Porites</taxon>
    </lineage>
</organism>
<evidence type="ECO:0000313" key="2">
    <source>
        <dbReference type="Proteomes" id="UP001159405"/>
    </source>
</evidence>
<dbReference type="InterPro" id="IPR043502">
    <property type="entry name" value="DNA/RNA_pol_sf"/>
</dbReference>
<accession>A0ABN8NBR0</accession>
<dbReference type="InterPro" id="IPR023211">
    <property type="entry name" value="DNA_pol_palm_dom_sf"/>
</dbReference>
<name>A0ABN8NBR0_9CNID</name>
<reference evidence="1 2" key="1">
    <citation type="submission" date="2022-05" db="EMBL/GenBank/DDBJ databases">
        <authorList>
            <consortium name="Genoscope - CEA"/>
            <person name="William W."/>
        </authorList>
    </citation>
    <scope>NUCLEOTIDE SEQUENCE [LARGE SCALE GENOMIC DNA]</scope>
</reference>
<dbReference type="EMBL" id="CALNXK010000014">
    <property type="protein sequence ID" value="CAH3046080.1"/>
    <property type="molecule type" value="Genomic_DNA"/>
</dbReference>
<protein>
    <recommendedName>
        <fullName evidence="3">DNA-directed DNA polymerase</fullName>
    </recommendedName>
</protein>
<proteinExistence type="predicted"/>